<dbReference type="InterPro" id="IPR001138">
    <property type="entry name" value="Zn2Cys6_DnaBD"/>
</dbReference>
<name>A0A395I5X8_ASPHC</name>
<dbReference type="OrthoDB" id="1600564at2759"/>
<dbReference type="PROSITE" id="PS00463">
    <property type="entry name" value="ZN2_CY6_FUNGAL_1"/>
    <property type="match status" value="1"/>
</dbReference>
<dbReference type="VEuPathDB" id="FungiDB:BO97DRAFT_463037"/>
<evidence type="ECO:0000256" key="7">
    <source>
        <dbReference type="SAM" id="MobiDB-lite"/>
    </source>
</evidence>
<dbReference type="Gene3D" id="4.10.240.10">
    <property type="entry name" value="Zn(2)-C6 fungal-type DNA-binding domain"/>
    <property type="match status" value="1"/>
</dbReference>
<evidence type="ECO:0000313" key="9">
    <source>
        <dbReference type="EMBL" id="RAL15186.1"/>
    </source>
</evidence>
<dbReference type="CDD" id="cd00067">
    <property type="entry name" value="GAL4"/>
    <property type="match status" value="1"/>
</dbReference>
<dbReference type="SUPFAM" id="SSF57701">
    <property type="entry name" value="Zn2/Cys6 DNA-binding domain"/>
    <property type="match status" value="1"/>
</dbReference>
<dbReference type="InterPro" id="IPR051089">
    <property type="entry name" value="prtT"/>
</dbReference>
<feature type="domain" description="Zn(2)-C6 fungal-type" evidence="8">
    <location>
        <begin position="14"/>
        <end position="44"/>
    </location>
</feature>
<keyword evidence="3" id="KW-0805">Transcription regulation</keyword>
<dbReference type="CDD" id="cd12148">
    <property type="entry name" value="fungal_TF_MHR"/>
    <property type="match status" value="1"/>
</dbReference>
<evidence type="ECO:0000259" key="8">
    <source>
        <dbReference type="PROSITE" id="PS00463"/>
    </source>
</evidence>
<protein>
    <recommendedName>
        <fullName evidence="8">Zn(2)-C6 fungal-type domain-containing protein</fullName>
    </recommendedName>
</protein>
<dbReference type="AlphaFoldDB" id="A0A395I5X8"/>
<keyword evidence="2" id="KW-0862">Zinc</keyword>
<dbReference type="RefSeq" id="XP_025554340.1">
    <property type="nucleotide sequence ID" value="XM_025699442.1"/>
</dbReference>
<evidence type="ECO:0000256" key="1">
    <source>
        <dbReference type="ARBA" id="ARBA00004123"/>
    </source>
</evidence>
<dbReference type="InterPro" id="IPR036864">
    <property type="entry name" value="Zn2-C6_fun-type_DNA-bd_sf"/>
</dbReference>
<feature type="region of interest" description="Disordered" evidence="7">
    <location>
        <begin position="95"/>
        <end position="116"/>
    </location>
</feature>
<evidence type="ECO:0000313" key="10">
    <source>
        <dbReference type="Proteomes" id="UP000248961"/>
    </source>
</evidence>
<evidence type="ECO:0000256" key="5">
    <source>
        <dbReference type="ARBA" id="ARBA00023163"/>
    </source>
</evidence>
<dbReference type="EMBL" id="KZ824272">
    <property type="protein sequence ID" value="RAL15186.1"/>
    <property type="molecule type" value="Genomic_DNA"/>
</dbReference>
<evidence type="ECO:0000256" key="2">
    <source>
        <dbReference type="ARBA" id="ARBA00022833"/>
    </source>
</evidence>
<keyword evidence="4" id="KW-0238">DNA-binding</keyword>
<dbReference type="STRING" id="1450537.A0A395I5X8"/>
<dbReference type="PANTHER" id="PTHR31845:SF32">
    <property type="entry name" value="MISCELLANEOUS ZN(II)2CYS6 TRANSCRIPTION FACTOR (EUROFUNG)-RELATED"/>
    <property type="match status" value="1"/>
</dbReference>
<evidence type="ECO:0000256" key="4">
    <source>
        <dbReference type="ARBA" id="ARBA00023125"/>
    </source>
</evidence>
<evidence type="ECO:0000256" key="6">
    <source>
        <dbReference type="ARBA" id="ARBA00023242"/>
    </source>
</evidence>
<dbReference type="GO" id="GO:0008270">
    <property type="term" value="F:zinc ion binding"/>
    <property type="evidence" value="ECO:0007669"/>
    <property type="project" value="InterPro"/>
</dbReference>
<dbReference type="GO" id="GO:0009893">
    <property type="term" value="P:positive regulation of metabolic process"/>
    <property type="evidence" value="ECO:0007669"/>
    <property type="project" value="UniProtKB-ARBA"/>
</dbReference>
<feature type="compositionally biased region" description="Polar residues" evidence="7">
    <location>
        <begin position="97"/>
        <end position="116"/>
    </location>
</feature>
<proteinExistence type="predicted"/>
<keyword evidence="5" id="KW-0804">Transcription</keyword>
<gene>
    <name evidence="9" type="ORF">BO97DRAFT_463037</name>
</gene>
<comment type="subcellular location">
    <subcellularLocation>
        <location evidence="1">Nucleus</location>
    </subcellularLocation>
</comment>
<dbReference type="PANTHER" id="PTHR31845">
    <property type="entry name" value="FINGER DOMAIN PROTEIN, PUTATIVE-RELATED"/>
    <property type="match status" value="1"/>
</dbReference>
<accession>A0A395I5X8</accession>
<dbReference type="GO" id="GO:0000981">
    <property type="term" value="F:DNA-binding transcription factor activity, RNA polymerase II-specific"/>
    <property type="evidence" value="ECO:0007669"/>
    <property type="project" value="InterPro"/>
</dbReference>
<organism evidence="9 10">
    <name type="scientific">Aspergillus homomorphus (strain CBS 101889)</name>
    <dbReference type="NCBI Taxonomy" id="1450537"/>
    <lineage>
        <taxon>Eukaryota</taxon>
        <taxon>Fungi</taxon>
        <taxon>Dikarya</taxon>
        <taxon>Ascomycota</taxon>
        <taxon>Pezizomycotina</taxon>
        <taxon>Eurotiomycetes</taxon>
        <taxon>Eurotiomycetidae</taxon>
        <taxon>Eurotiales</taxon>
        <taxon>Aspergillaceae</taxon>
        <taxon>Aspergillus</taxon>
        <taxon>Aspergillus subgen. Circumdati</taxon>
    </lineage>
</organism>
<dbReference type="GeneID" id="37203731"/>
<dbReference type="Proteomes" id="UP000248961">
    <property type="component" value="Unassembled WGS sequence"/>
</dbReference>
<dbReference type="GO" id="GO:0000976">
    <property type="term" value="F:transcription cis-regulatory region binding"/>
    <property type="evidence" value="ECO:0007669"/>
    <property type="project" value="TreeGrafter"/>
</dbReference>
<evidence type="ECO:0000256" key="3">
    <source>
        <dbReference type="ARBA" id="ARBA00023015"/>
    </source>
</evidence>
<sequence length="586" mass="65988">MESRSRRAAPYGRACVNCARAKCKCLLRNNGEGCERCIRLKKECIPSPTVRQRRPRASRAARLEQKLDGLVSLLQTGGRGLVDTGRTEDARMVSADASVSSQQPSSHDTMVPTSSSDPYALPQEIEIPPGEAEAYVELFRTRYLNLLPIMHIGHDITAQKLRQQRPFLWLCIMAVSCIDGTQQNVLGRAVREIAAREVVVEGRRTLDLLLGLLCLIAWGHFRFSMGPLLTVFSHLCTAMTLDLELQKREPKSSHIQHFAPRAVPPQFLGKIRVPESRTNEHRRTVLACYLLTSSAATFHGRIESLTWSPYLDDCLKLLEDANEAPGDKLLVYLIRFQLLTSKVMKIALQISDTKTEESTRIIGPYLASINGELTAVRDPAPSHIKTNKIFQTMAAHTEIVINELILLRVHDAPVSADPDLQTIHHLLKCLDAVKLWVATILQFEAEDYVGFPFLLWKQFRTVVLALIRLASLDDHAWDTSYVRRSVDLPAVLDKISQKLEREMNDSPPSQGNVFSTFVKMIQVLRSWCLSAYTEDEPTSSDVQSPAILHAGEQLGVLEDQPLDYHEFIPFDEDFWNVGFLGWPYIS</sequence>
<keyword evidence="6" id="KW-0539">Nucleus</keyword>
<reference evidence="9 10" key="1">
    <citation type="submission" date="2018-02" db="EMBL/GenBank/DDBJ databases">
        <title>The genomes of Aspergillus section Nigri reveals drivers in fungal speciation.</title>
        <authorList>
            <consortium name="DOE Joint Genome Institute"/>
            <person name="Vesth T.C."/>
            <person name="Nybo J."/>
            <person name="Theobald S."/>
            <person name="Brandl J."/>
            <person name="Frisvad J.C."/>
            <person name="Nielsen K.F."/>
            <person name="Lyhne E.K."/>
            <person name="Kogle M.E."/>
            <person name="Kuo A."/>
            <person name="Riley R."/>
            <person name="Clum A."/>
            <person name="Nolan M."/>
            <person name="Lipzen A."/>
            <person name="Salamov A."/>
            <person name="Henrissat B."/>
            <person name="Wiebenga A."/>
            <person name="De vries R.P."/>
            <person name="Grigoriev I.V."/>
            <person name="Mortensen U.H."/>
            <person name="Andersen M.R."/>
            <person name="Baker S.E."/>
        </authorList>
    </citation>
    <scope>NUCLEOTIDE SEQUENCE [LARGE SCALE GENOMIC DNA]</scope>
    <source>
        <strain evidence="9 10">CBS 101889</strain>
    </source>
</reference>
<dbReference type="GO" id="GO:0005634">
    <property type="term" value="C:nucleus"/>
    <property type="evidence" value="ECO:0007669"/>
    <property type="project" value="UniProtKB-SubCell"/>
</dbReference>
<keyword evidence="10" id="KW-1185">Reference proteome</keyword>